<evidence type="ECO:0000256" key="2">
    <source>
        <dbReference type="ARBA" id="ARBA00023125"/>
    </source>
</evidence>
<dbReference type="SUPFAM" id="SSF53335">
    <property type="entry name" value="S-adenosyl-L-methionine-dependent methyltransferases"/>
    <property type="match status" value="1"/>
</dbReference>
<dbReference type="AlphaFoldDB" id="A0A2P2DXS1"/>
<dbReference type="Pfam" id="PF04326">
    <property type="entry name" value="SLFN_AlbA_2"/>
    <property type="match status" value="1"/>
</dbReference>
<dbReference type="InterPro" id="IPR029063">
    <property type="entry name" value="SAM-dependent_MTases_sf"/>
</dbReference>
<keyword evidence="6" id="KW-1185">Reference proteome</keyword>
<reference evidence="5 6" key="1">
    <citation type="submission" date="2018-02" db="EMBL/GenBank/DDBJ databases">
        <title>Novel Leptospira species isolated from soil and water in Japan.</title>
        <authorList>
            <person name="Nakao R."/>
            <person name="Masuzawa T."/>
        </authorList>
    </citation>
    <scope>NUCLEOTIDE SEQUENCE [LARGE SCALE GENOMIC DNA]</scope>
    <source>
        <strain evidence="5 6">YH101</strain>
    </source>
</reference>
<dbReference type="Gene3D" id="3.40.50.150">
    <property type="entry name" value="Vaccinia Virus protein VP39"/>
    <property type="match status" value="1"/>
</dbReference>
<dbReference type="RefSeq" id="WP_108974307.1">
    <property type="nucleotide sequence ID" value="NZ_BFBB01000003.1"/>
</dbReference>
<evidence type="ECO:0000256" key="3">
    <source>
        <dbReference type="SAM" id="Coils"/>
    </source>
</evidence>
<keyword evidence="3" id="KW-0175">Coiled coil</keyword>
<evidence type="ECO:0000256" key="1">
    <source>
        <dbReference type="ARBA" id="ARBA00022747"/>
    </source>
</evidence>
<proteinExistence type="predicted"/>
<dbReference type="Gene3D" id="3.30.950.30">
    <property type="entry name" value="Schlafen, AAA domain"/>
    <property type="match status" value="1"/>
</dbReference>
<evidence type="ECO:0000313" key="6">
    <source>
        <dbReference type="Proteomes" id="UP000245133"/>
    </source>
</evidence>
<dbReference type="GO" id="GO:0009307">
    <property type="term" value="P:DNA restriction-modification system"/>
    <property type="evidence" value="ECO:0007669"/>
    <property type="project" value="UniProtKB-KW"/>
</dbReference>
<keyword evidence="1" id="KW-0680">Restriction system</keyword>
<comment type="caution">
    <text evidence="5">The sequence shown here is derived from an EMBL/GenBank/DDBJ whole genome shotgun (WGS) entry which is preliminary data.</text>
</comment>
<feature type="domain" description="Schlafen AlbA-2" evidence="4">
    <location>
        <begin position="481"/>
        <end position="621"/>
    </location>
</feature>
<evidence type="ECO:0000313" key="5">
    <source>
        <dbReference type="EMBL" id="GBF49427.1"/>
    </source>
</evidence>
<name>A0A2P2DXS1_9LEPT</name>
<dbReference type="SUPFAM" id="SSF116734">
    <property type="entry name" value="DNA methylase specificity domain"/>
    <property type="match status" value="1"/>
</dbReference>
<dbReference type="EMBL" id="BFBB01000003">
    <property type="protein sequence ID" value="GBF49427.1"/>
    <property type="molecule type" value="Genomic_DNA"/>
</dbReference>
<evidence type="ECO:0000259" key="4">
    <source>
        <dbReference type="Pfam" id="PF04326"/>
    </source>
</evidence>
<dbReference type="OrthoDB" id="9807907at2"/>
<sequence>MSSLDLLFEDDEEKELFKLIEVGRGKKENVSSASKLLPAIKTIYAFKGKDFTFRILEDDNLSNLFSDRHCLFLPKYLVQFLKDLYAQEKYSNHLEPWFSPASMSILLDLGKTTAISNNKGEIEQLKKIITNHLLEIVNTDVIDFLNTTNTAFDLITSLSPLGVKTRNDNVIQSSDLSTQIIIKSCKLLSHDGTAVFLVTNSFFANKSRNEKLLNEDGIFIDAIFALSEKTFTSISIPTNLIIFRRKSIDKIFLTELTDNQDKNQVILTNYFERKNDLSNIFYIRPNSYSGIENHHIKLQIEKLETQYKVFSQFTFRDLILDLHLISSDRSIVENKNSIFIQRNQIIPFKAYEKLDHSLERWLQIILNEKVLSDYIYLFFQSDLGKLILKSVHKKNLTLTPLSIEELKEIPVAIPTLEEQKNIINIQEKLRNLKNTIEDFEQELALNPTTSYEVLTQLDSISEVLGTATDADKMYSLIRTGESKILEFKQTLSMDIVNLRKEVYIEDSAFKTIVAFLNTDGGKLLVGVTDSGSISGIDEEIRLLHKNSQDDFLLYYRNVLKNRIGEAFYPLIKEHIILCEKKKVLMIECSPSEEPCFLKSKDKNNNLDETFYARSPASSEKLTGKNLTEYVRNHKRFTR</sequence>
<dbReference type="GO" id="GO:0003677">
    <property type="term" value="F:DNA binding"/>
    <property type="evidence" value="ECO:0007669"/>
    <property type="project" value="UniProtKB-KW"/>
</dbReference>
<dbReference type="InterPro" id="IPR044946">
    <property type="entry name" value="Restrct_endonuc_typeI_TRD_sf"/>
</dbReference>
<dbReference type="Gene3D" id="3.90.220.20">
    <property type="entry name" value="DNA methylase specificity domains"/>
    <property type="match status" value="1"/>
</dbReference>
<keyword evidence="2" id="KW-0238">DNA-binding</keyword>
<dbReference type="InterPro" id="IPR007421">
    <property type="entry name" value="Schlafen_AlbA_2_dom"/>
</dbReference>
<dbReference type="InterPro" id="IPR038461">
    <property type="entry name" value="Schlafen_AlbA_2_dom_sf"/>
</dbReference>
<organism evidence="5 6">
    <name type="scientific">Leptospira ryugenii</name>
    <dbReference type="NCBI Taxonomy" id="1917863"/>
    <lineage>
        <taxon>Bacteria</taxon>
        <taxon>Pseudomonadati</taxon>
        <taxon>Spirochaetota</taxon>
        <taxon>Spirochaetia</taxon>
        <taxon>Leptospirales</taxon>
        <taxon>Leptospiraceae</taxon>
        <taxon>Leptospira</taxon>
    </lineage>
</organism>
<dbReference type="PANTHER" id="PTHR30595">
    <property type="entry name" value="GLPR-RELATED TRANSCRIPTIONAL REPRESSOR"/>
    <property type="match status" value="1"/>
</dbReference>
<dbReference type="PANTHER" id="PTHR30595:SF6">
    <property type="entry name" value="SCHLAFEN ALBA-2 DOMAIN-CONTAINING PROTEIN"/>
    <property type="match status" value="1"/>
</dbReference>
<feature type="coiled-coil region" evidence="3">
    <location>
        <begin position="415"/>
        <end position="442"/>
    </location>
</feature>
<dbReference type="Proteomes" id="UP000245133">
    <property type="component" value="Unassembled WGS sequence"/>
</dbReference>
<protein>
    <recommendedName>
        <fullName evidence="4">Schlafen AlbA-2 domain-containing protein</fullName>
    </recommendedName>
</protein>
<gene>
    <name evidence="5" type="ORF">LPTSP4_09400</name>
</gene>
<accession>A0A2P2DXS1</accession>